<comment type="caution">
    <text evidence="1">The sequence shown here is derived from an EMBL/GenBank/DDBJ whole genome shotgun (WGS) entry which is preliminary data.</text>
</comment>
<reference evidence="1 2" key="1">
    <citation type="submission" date="2024-08" db="EMBL/GenBank/DDBJ databases">
        <authorList>
            <person name="Will J Nash"/>
            <person name="Angela Man"/>
            <person name="Seanna McTaggart"/>
            <person name="Kendall Baker"/>
            <person name="Tom Barker"/>
            <person name="Leah Catchpole"/>
            <person name="Alex Durrant"/>
            <person name="Karim Gharbi"/>
            <person name="Naomi Irish"/>
            <person name="Gemy Kaithakottil"/>
            <person name="Debby Ku"/>
            <person name="Aaliyah Providence"/>
            <person name="Felix Shaw"/>
            <person name="David Swarbreck"/>
            <person name="Chris Watkins"/>
            <person name="Ann M. McCartney"/>
            <person name="Giulio Formenti"/>
            <person name="Alice Mouton"/>
            <person name="Noel Vella"/>
            <person name="Bjorn M von Reumont"/>
            <person name="Adriana Vella"/>
            <person name="Wilfried Haerty"/>
        </authorList>
    </citation>
    <scope>NUCLEOTIDE SEQUENCE [LARGE SCALE GENOMIC DNA]</scope>
</reference>
<organism evidence="1 2">
    <name type="scientific">Xylocopa violacea</name>
    <name type="common">Violet carpenter bee</name>
    <name type="synonym">Apis violacea</name>
    <dbReference type="NCBI Taxonomy" id="135666"/>
    <lineage>
        <taxon>Eukaryota</taxon>
        <taxon>Metazoa</taxon>
        <taxon>Ecdysozoa</taxon>
        <taxon>Arthropoda</taxon>
        <taxon>Hexapoda</taxon>
        <taxon>Insecta</taxon>
        <taxon>Pterygota</taxon>
        <taxon>Neoptera</taxon>
        <taxon>Endopterygota</taxon>
        <taxon>Hymenoptera</taxon>
        <taxon>Apocrita</taxon>
        <taxon>Aculeata</taxon>
        <taxon>Apoidea</taxon>
        <taxon>Anthophila</taxon>
        <taxon>Apidae</taxon>
        <taxon>Xylocopa</taxon>
        <taxon>Xylocopa</taxon>
    </lineage>
</organism>
<gene>
    <name evidence="1" type="ORF">XYLVIOL_LOCUS6118</name>
</gene>
<keyword evidence="2" id="KW-1185">Reference proteome</keyword>
<evidence type="ECO:0000313" key="2">
    <source>
        <dbReference type="Proteomes" id="UP001642520"/>
    </source>
</evidence>
<protein>
    <submittedName>
        <fullName evidence="1">Uncharacterized protein</fullName>
    </submittedName>
</protein>
<sequence length="213" mass="24215">MPALTAHVLTSRSPSRWSRVFEYTLEGISLLKPRCKGQRISGKEVAGSLGGLRVHKGPFFTVVDVQRSESDPTFVNSSISDAKLCDSQTATTGFSWHETAAGTVHLFNVSVFGHSHGMINDASSYASSNTVCELNEQFIWRTKRVRFLAAKKKKQRCTTVRLLLHLRRLRVKYREDQEEEEPWADTIHHPAYHKISAALLNHRCEDVHKSWNR</sequence>
<proteinExistence type="predicted"/>
<dbReference type="EMBL" id="CAXAJV020001293">
    <property type="protein sequence ID" value="CAL7943474.1"/>
    <property type="molecule type" value="Genomic_DNA"/>
</dbReference>
<accession>A0ABP1NR21</accession>
<dbReference type="Proteomes" id="UP001642520">
    <property type="component" value="Unassembled WGS sequence"/>
</dbReference>
<evidence type="ECO:0000313" key="1">
    <source>
        <dbReference type="EMBL" id="CAL7943474.1"/>
    </source>
</evidence>
<name>A0ABP1NR21_XYLVO</name>